<sequence length="87" mass="9871">MSSTIDRPPSARRSGTTLPPIGLWWPMLEGPLRQEILENLDAPLRMVVVRRILELCEADAQGPRAPVRLDENERAYIAGWVHAVDWN</sequence>
<keyword evidence="2" id="KW-1185">Reference proteome</keyword>
<dbReference type="Proteomes" id="UP001589667">
    <property type="component" value="Unassembled WGS sequence"/>
</dbReference>
<gene>
    <name evidence="1" type="ORF">ACFFQV_05990</name>
</gene>
<accession>A0ABV5SNB1</accession>
<dbReference type="RefSeq" id="WP_157423433.1">
    <property type="nucleotide sequence ID" value="NZ_BAAANI010000006.1"/>
</dbReference>
<proteinExistence type="predicted"/>
<organism evidence="1 2">
    <name type="scientific">Agromyces lapidis</name>
    <dbReference type="NCBI Taxonomy" id="279574"/>
    <lineage>
        <taxon>Bacteria</taxon>
        <taxon>Bacillati</taxon>
        <taxon>Actinomycetota</taxon>
        <taxon>Actinomycetes</taxon>
        <taxon>Micrococcales</taxon>
        <taxon>Microbacteriaceae</taxon>
        <taxon>Agromyces</taxon>
    </lineage>
</organism>
<evidence type="ECO:0000313" key="2">
    <source>
        <dbReference type="Proteomes" id="UP001589667"/>
    </source>
</evidence>
<comment type="caution">
    <text evidence="1">The sequence shown here is derived from an EMBL/GenBank/DDBJ whole genome shotgun (WGS) entry which is preliminary data.</text>
</comment>
<name>A0ABV5SNB1_9MICO</name>
<dbReference type="EMBL" id="JBHMBL010000001">
    <property type="protein sequence ID" value="MFB9641840.1"/>
    <property type="molecule type" value="Genomic_DNA"/>
</dbReference>
<protein>
    <submittedName>
        <fullName evidence="1">Uncharacterized protein</fullName>
    </submittedName>
</protein>
<evidence type="ECO:0000313" key="1">
    <source>
        <dbReference type="EMBL" id="MFB9641840.1"/>
    </source>
</evidence>
<reference evidence="1 2" key="1">
    <citation type="submission" date="2024-09" db="EMBL/GenBank/DDBJ databases">
        <authorList>
            <person name="Sun Q."/>
            <person name="Mori K."/>
        </authorList>
    </citation>
    <scope>NUCLEOTIDE SEQUENCE [LARGE SCALE GENOMIC DNA]</scope>
    <source>
        <strain evidence="1 2">JCM 14321</strain>
    </source>
</reference>